<feature type="region of interest" description="Disordered" evidence="7">
    <location>
        <begin position="1"/>
        <end position="22"/>
    </location>
</feature>
<feature type="domain" description="TonB-dependent transporter Oar-like beta-barrel" evidence="8">
    <location>
        <begin position="293"/>
        <end position="360"/>
    </location>
</feature>
<dbReference type="InterPro" id="IPR008969">
    <property type="entry name" value="CarboxyPept-like_regulatory"/>
</dbReference>
<reference evidence="9 10" key="1">
    <citation type="submission" date="2018-08" db="EMBL/GenBank/DDBJ databases">
        <title>Acidipila sp. 4G-K13, an acidobacterium isolated from forest soil.</title>
        <authorList>
            <person name="Gao Z.-H."/>
            <person name="Qiu L.-H."/>
        </authorList>
    </citation>
    <scope>NUCLEOTIDE SEQUENCE [LARGE SCALE GENOMIC DNA]</scope>
    <source>
        <strain evidence="9 10">4G-K13</strain>
    </source>
</reference>
<accession>A0A372ILF9</accession>
<dbReference type="EMBL" id="QVQT01000005">
    <property type="protein sequence ID" value="RFU15718.1"/>
    <property type="molecule type" value="Genomic_DNA"/>
</dbReference>
<evidence type="ECO:0000313" key="9">
    <source>
        <dbReference type="EMBL" id="RFU15718.1"/>
    </source>
</evidence>
<evidence type="ECO:0000259" key="8">
    <source>
        <dbReference type="Pfam" id="PF25183"/>
    </source>
</evidence>
<keyword evidence="9" id="KW-0675">Receptor</keyword>
<dbReference type="InterPro" id="IPR036942">
    <property type="entry name" value="Beta-barrel_TonB_sf"/>
</dbReference>
<keyword evidence="5" id="KW-0472">Membrane</keyword>
<dbReference type="Gene3D" id="2.40.170.20">
    <property type="entry name" value="TonB-dependent receptor, beta-barrel domain"/>
    <property type="match status" value="1"/>
</dbReference>
<dbReference type="SUPFAM" id="SSF49464">
    <property type="entry name" value="Carboxypeptidase regulatory domain-like"/>
    <property type="match status" value="1"/>
</dbReference>
<dbReference type="Gene3D" id="2.60.40.1120">
    <property type="entry name" value="Carboxypeptidase-like, regulatory domain"/>
    <property type="match status" value="1"/>
</dbReference>
<comment type="subcellular location">
    <subcellularLocation>
        <location evidence="1">Cell outer membrane</location>
        <topology evidence="1">Multi-pass membrane protein</topology>
    </subcellularLocation>
</comment>
<evidence type="ECO:0000256" key="4">
    <source>
        <dbReference type="ARBA" id="ARBA00022692"/>
    </source>
</evidence>
<dbReference type="PROSITE" id="PS00018">
    <property type="entry name" value="EF_HAND_1"/>
    <property type="match status" value="1"/>
</dbReference>
<evidence type="ECO:0000256" key="7">
    <source>
        <dbReference type="SAM" id="MobiDB-lite"/>
    </source>
</evidence>
<dbReference type="InterPro" id="IPR018247">
    <property type="entry name" value="EF_Hand_1_Ca_BS"/>
</dbReference>
<dbReference type="Pfam" id="PF13620">
    <property type="entry name" value="CarboxypepD_reg"/>
    <property type="match status" value="1"/>
</dbReference>
<dbReference type="Proteomes" id="UP000264702">
    <property type="component" value="Unassembled WGS sequence"/>
</dbReference>
<evidence type="ECO:0000256" key="5">
    <source>
        <dbReference type="ARBA" id="ARBA00023136"/>
    </source>
</evidence>
<evidence type="ECO:0000313" key="10">
    <source>
        <dbReference type="Proteomes" id="UP000264702"/>
    </source>
</evidence>
<evidence type="ECO:0000256" key="3">
    <source>
        <dbReference type="ARBA" id="ARBA00022452"/>
    </source>
</evidence>
<keyword evidence="3" id="KW-1134">Transmembrane beta strand</keyword>
<organism evidence="9 10">
    <name type="scientific">Paracidobacterium acidisoli</name>
    <dbReference type="NCBI Taxonomy" id="2303751"/>
    <lineage>
        <taxon>Bacteria</taxon>
        <taxon>Pseudomonadati</taxon>
        <taxon>Acidobacteriota</taxon>
        <taxon>Terriglobia</taxon>
        <taxon>Terriglobales</taxon>
        <taxon>Acidobacteriaceae</taxon>
        <taxon>Paracidobacterium</taxon>
    </lineage>
</organism>
<dbReference type="GO" id="GO:0009279">
    <property type="term" value="C:cell outer membrane"/>
    <property type="evidence" value="ECO:0007669"/>
    <property type="project" value="UniProtKB-SubCell"/>
</dbReference>
<feature type="domain" description="TonB-dependent transporter Oar-like beta-barrel" evidence="8">
    <location>
        <begin position="387"/>
        <end position="1028"/>
    </location>
</feature>
<evidence type="ECO:0000256" key="1">
    <source>
        <dbReference type="ARBA" id="ARBA00004571"/>
    </source>
</evidence>
<dbReference type="InterPro" id="IPR039426">
    <property type="entry name" value="TonB-dep_rcpt-like"/>
</dbReference>
<proteinExistence type="predicted"/>
<keyword evidence="6" id="KW-0998">Cell outer membrane</keyword>
<dbReference type="Pfam" id="PF25183">
    <property type="entry name" value="OMP_b-brl_4"/>
    <property type="match status" value="2"/>
</dbReference>
<dbReference type="PANTHER" id="PTHR30069:SF46">
    <property type="entry name" value="OAR PROTEIN"/>
    <property type="match status" value="1"/>
</dbReference>
<comment type="caution">
    <text evidence="9">The sequence shown here is derived from an EMBL/GenBank/DDBJ whole genome shotgun (WGS) entry which is preliminary data.</text>
</comment>
<keyword evidence="10" id="KW-1185">Reference proteome</keyword>
<evidence type="ECO:0000256" key="6">
    <source>
        <dbReference type="ARBA" id="ARBA00023237"/>
    </source>
</evidence>
<dbReference type="AlphaFoldDB" id="A0A372ILF9"/>
<dbReference type="GO" id="GO:0015344">
    <property type="term" value="F:siderophore uptake transmembrane transporter activity"/>
    <property type="evidence" value="ECO:0007669"/>
    <property type="project" value="TreeGrafter"/>
</dbReference>
<dbReference type="GO" id="GO:0044718">
    <property type="term" value="P:siderophore transmembrane transport"/>
    <property type="evidence" value="ECO:0007669"/>
    <property type="project" value="TreeGrafter"/>
</dbReference>
<dbReference type="InterPro" id="IPR057601">
    <property type="entry name" value="Oar-like_b-barrel"/>
</dbReference>
<keyword evidence="2" id="KW-0813">Transport</keyword>
<sequence length="1049" mass="114761">MGGDRVHSLGPRHSLPGLSNVPLVQSPYREKSRTKLSLFEAGSTEEVLHKSVFRRAAFVALCSLLAVFPFVLDAQQLAVASIGGTVADPAGSTVGGAAVTLTNLAQGTVRTFTTQRDGNFFFSTLPAARYSLSVASVSGFAAFQQEIVLLVGEDRNLPIRLQPGSSHTQVTVRGDTQQGVDTTTSVVGGVINARQIETLPLNGRNYLELALLVPGNAPAPNFDPTKENTFLISSAGQVGRGGSVTIDGADNNDDVVGGSLVNIPEDAVQEFQIATNRFSAELGRSGSSVINVVTRQGTNNLHGGVSMYERDRVLQALPATYDPSVGSVPPFHRQQYAGEIGGPFHRDKAWWFVAMEDRQQLGADLTGVRDTTNKTINETFATAPLHDYLTTEKLDWQVTPRDRIGFRQSLELEDDLSQSELDRSLGTAAYRQTSGNHLQGLVADWVHIFTPSLINRASFADNNFANAIYPTSNAPQITFPDLDDGATYRVPQKTQQFRLQGDDTVTWARRNHTLSFGGELQWIDAYFYLGVFQQGNIQAVEDFPDFDRNGDGKVDDNDLLFAVALRSSTPDRPLVLPDNGSYHMAGFAQDDWKVVPNLTLNLGLRWEMDTNLNNLSWYANRNPIVDSFYQGTRHRDYGNWGPRIGWNYTFNPHLSVHGGYGVYYDRVVLEIMSLEKGLDGRALALNVTAGNAVTDQNGNPVYLNPDGTFRPGTPELLSSPFSGFPFTGAGATGIDIINNRLRNPMVQQFNLGVGKQIGNDLLVKVDGIHNLGTRFIIGRPVGSVYNPLTQGPDEVTDLESAVNTKYDALWVTVRDHISHYGEFDAAYTLAKSYNYANDDQIPFEYSPIDPNNLQLEYGPPPNDQRHRLVMSGVAYLPLRLRFAPIWTIASGVPMDILLPDGSERVPTIQRNAGGREFHTAQELNAFIARTNAAGGVYEASTSSYVILPQISSRANFNDSFNSLDFRLDRTFAFFDRLHVDLIGESFNIFNVTNILGVSNLNYSGFANTLSPDTNNPGYSSSFGRPVSTAGGVFGSGGPRAFQVAMKLSF</sequence>
<evidence type="ECO:0000256" key="2">
    <source>
        <dbReference type="ARBA" id="ARBA00022448"/>
    </source>
</evidence>
<protein>
    <submittedName>
        <fullName evidence="9">TonB-dependent receptor</fullName>
    </submittedName>
</protein>
<dbReference type="SUPFAM" id="SSF56935">
    <property type="entry name" value="Porins"/>
    <property type="match status" value="1"/>
</dbReference>
<name>A0A372ILF9_9BACT</name>
<dbReference type="PANTHER" id="PTHR30069">
    <property type="entry name" value="TONB-DEPENDENT OUTER MEMBRANE RECEPTOR"/>
    <property type="match status" value="1"/>
</dbReference>
<keyword evidence="4" id="KW-0812">Transmembrane</keyword>
<gene>
    <name evidence="9" type="ORF">D0Y96_14805</name>
</gene>